<gene>
    <name evidence="1" type="ORF">BSL78_27936</name>
</gene>
<evidence type="ECO:0000313" key="1">
    <source>
        <dbReference type="EMBL" id="PIK35239.1"/>
    </source>
</evidence>
<reference evidence="1 2" key="1">
    <citation type="journal article" date="2017" name="PLoS Biol.">
        <title>The sea cucumber genome provides insights into morphological evolution and visceral regeneration.</title>
        <authorList>
            <person name="Zhang X."/>
            <person name="Sun L."/>
            <person name="Yuan J."/>
            <person name="Sun Y."/>
            <person name="Gao Y."/>
            <person name="Zhang L."/>
            <person name="Li S."/>
            <person name="Dai H."/>
            <person name="Hamel J.F."/>
            <person name="Liu C."/>
            <person name="Yu Y."/>
            <person name="Liu S."/>
            <person name="Lin W."/>
            <person name="Guo K."/>
            <person name="Jin S."/>
            <person name="Xu P."/>
            <person name="Storey K.B."/>
            <person name="Huan P."/>
            <person name="Zhang T."/>
            <person name="Zhou Y."/>
            <person name="Zhang J."/>
            <person name="Lin C."/>
            <person name="Li X."/>
            <person name="Xing L."/>
            <person name="Huo D."/>
            <person name="Sun M."/>
            <person name="Wang L."/>
            <person name="Mercier A."/>
            <person name="Li F."/>
            <person name="Yang H."/>
            <person name="Xiang J."/>
        </authorList>
    </citation>
    <scope>NUCLEOTIDE SEQUENCE [LARGE SCALE GENOMIC DNA]</scope>
    <source>
        <strain evidence="1">Shaxun</strain>
        <tissue evidence="1">Muscle</tissue>
    </source>
</reference>
<dbReference type="OrthoDB" id="10653571at2759"/>
<comment type="caution">
    <text evidence="1">The sequence shown here is derived from an EMBL/GenBank/DDBJ whole genome shotgun (WGS) entry which is preliminary data.</text>
</comment>
<dbReference type="AlphaFoldDB" id="A0A2G8JHP9"/>
<proteinExistence type="predicted"/>
<organism evidence="1 2">
    <name type="scientific">Stichopus japonicus</name>
    <name type="common">Sea cucumber</name>
    <dbReference type="NCBI Taxonomy" id="307972"/>
    <lineage>
        <taxon>Eukaryota</taxon>
        <taxon>Metazoa</taxon>
        <taxon>Echinodermata</taxon>
        <taxon>Eleutherozoa</taxon>
        <taxon>Echinozoa</taxon>
        <taxon>Holothuroidea</taxon>
        <taxon>Aspidochirotacea</taxon>
        <taxon>Aspidochirotida</taxon>
        <taxon>Stichopodidae</taxon>
        <taxon>Apostichopus</taxon>
    </lineage>
</organism>
<protein>
    <submittedName>
        <fullName evidence="1">Uncharacterized protein</fullName>
    </submittedName>
</protein>
<keyword evidence="2" id="KW-1185">Reference proteome</keyword>
<name>A0A2G8JHP9_STIJA</name>
<dbReference type="Proteomes" id="UP000230750">
    <property type="component" value="Unassembled WGS sequence"/>
</dbReference>
<evidence type="ECO:0000313" key="2">
    <source>
        <dbReference type="Proteomes" id="UP000230750"/>
    </source>
</evidence>
<sequence length="175" mass="19423">MGELSIQVKVLQETAPILFTWWNAESDSAEGCLVTCGCQNWCLVQEMDVTSKKNRNPNRNKLDIKDSSNLGKERAMKLCRALEQAEILSISSGVHGESILETEACGRFQCGKSKQEDIESIPKVRTGPDLVEGSDIEMNPDKRDEIFKQSQEMDEVCTETIAGNEGLPLSGTRRV</sequence>
<dbReference type="EMBL" id="MRZV01001951">
    <property type="protein sequence ID" value="PIK35239.1"/>
    <property type="molecule type" value="Genomic_DNA"/>
</dbReference>
<accession>A0A2G8JHP9</accession>